<proteinExistence type="predicted"/>
<evidence type="ECO:0000313" key="3">
    <source>
        <dbReference type="Proteomes" id="UP000620366"/>
    </source>
</evidence>
<keyword evidence="1" id="KW-0812">Transmembrane</keyword>
<feature type="transmembrane region" description="Helical" evidence="1">
    <location>
        <begin position="53"/>
        <end position="72"/>
    </location>
</feature>
<reference evidence="2" key="1">
    <citation type="submission" date="2020-08" db="EMBL/GenBank/DDBJ databases">
        <title>Genome public.</title>
        <authorList>
            <person name="Liu C."/>
            <person name="Sun Q."/>
        </authorList>
    </citation>
    <scope>NUCLEOTIDE SEQUENCE</scope>
    <source>
        <strain evidence="2">BX7</strain>
    </source>
</reference>
<comment type="caution">
    <text evidence="2">The sequence shown here is derived from an EMBL/GenBank/DDBJ whole genome shotgun (WGS) entry which is preliminary data.</text>
</comment>
<name>A0A926HUW3_9FIRM</name>
<keyword evidence="1" id="KW-1133">Transmembrane helix</keyword>
<protein>
    <submittedName>
        <fullName evidence="2">Uncharacterized protein</fullName>
    </submittedName>
</protein>
<sequence>MKRAARAALAFAGAFSGVYLACCYLIPGLRIKLAADAGTYFSESIRHMAPYKSAAAVAAGLLAAGVAAALGAKREK</sequence>
<keyword evidence="3" id="KW-1185">Reference proteome</keyword>
<organism evidence="2 3">
    <name type="scientific">Feifania hominis</name>
    <dbReference type="NCBI Taxonomy" id="2763660"/>
    <lineage>
        <taxon>Bacteria</taxon>
        <taxon>Bacillati</taxon>
        <taxon>Bacillota</taxon>
        <taxon>Clostridia</taxon>
        <taxon>Eubacteriales</taxon>
        <taxon>Feifaniaceae</taxon>
        <taxon>Feifania</taxon>
    </lineage>
</organism>
<accession>A0A926HUW3</accession>
<dbReference type="EMBL" id="JACRSP010000003">
    <property type="protein sequence ID" value="MBC8536718.1"/>
    <property type="molecule type" value="Genomic_DNA"/>
</dbReference>
<dbReference type="RefSeq" id="WP_249300553.1">
    <property type="nucleotide sequence ID" value="NZ_JACRSP010000003.1"/>
</dbReference>
<dbReference type="Proteomes" id="UP000620366">
    <property type="component" value="Unassembled WGS sequence"/>
</dbReference>
<dbReference type="AlphaFoldDB" id="A0A926HUW3"/>
<gene>
    <name evidence="2" type="ORF">H8695_08475</name>
</gene>
<evidence type="ECO:0000313" key="2">
    <source>
        <dbReference type="EMBL" id="MBC8536718.1"/>
    </source>
</evidence>
<evidence type="ECO:0000256" key="1">
    <source>
        <dbReference type="SAM" id="Phobius"/>
    </source>
</evidence>
<keyword evidence="1" id="KW-0472">Membrane</keyword>